<protein>
    <submittedName>
        <fullName evidence="1">Uncharacterized protein</fullName>
    </submittedName>
</protein>
<evidence type="ECO:0000313" key="1">
    <source>
        <dbReference type="EMBL" id="CAH2057567.1"/>
    </source>
</evidence>
<evidence type="ECO:0000313" key="2">
    <source>
        <dbReference type="Proteomes" id="UP000836841"/>
    </source>
</evidence>
<dbReference type="Pfam" id="PF12056">
    <property type="entry name" value="DUF3537"/>
    <property type="match status" value="1"/>
</dbReference>
<reference evidence="1 2" key="1">
    <citation type="submission" date="2022-03" db="EMBL/GenBank/DDBJ databases">
        <authorList>
            <person name="Nunn A."/>
            <person name="Chopra R."/>
            <person name="Nunn A."/>
            <person name="Contreras Garrido A."/>
        </authorList>
    </citation>
    <scope>NUCLEOTIDE SEQUENCE [LARGE SCALE GENOMIC DNA]</scope>
</reference>
<dbReference type="AlphaFoldDB" id="A0AAU9S7V6"/>
<name>A0AAU9S7V6_THLAR</name>
<proteinExistence type="predicted"/>
<dbReference type="InterPro" id="IPR021924">
    <property type="entry name" value="DUF3537"/>
</dbReference>
<organism evidence="1 2">
    <name type="scientific">Thlaspi arvense</name>
    <name type="common">Field penny-cress</name>
    <dbReference type="NCBI Taxonomy" id="13288"/>
    <lineage>
        <taxon>Eukaryota</taxon>
        <taxon>Viridiplantae</taxon>
        <taxon>Streptophyta</taxon>
        <taxon>Embryophyta</taxon>
        <taxon>Tracheophyta</taxon>
        <taxon>Spermatophyta</taxon>
        <taxon>Magnoliopsida</taxon>
        <taxon>eudicotyledons</taxon>
        <taxon>Gunneridae</taxon>
        <taxon>Pentapetalae</taxon>
        <taxon>rosids</taxon>
        <taxon>malvids</taxon>
        <taxon>Brassicales</taxon>
        <taxon>Brassicaceae</taxon>
        <taxon>Thlaspideae</taxon>
        <taxon>Thlaspi</taxon>
    </lineage>
</organism>
<dbReference type="EMBL" id="CAJVSB020000704">
    <property type="protein sequence ID" value="CAH2057567.1"/>
    <property type="molecule type" value="Genomic_DNA"/>
</dbReference>
<dbReference type="Proteomes" id="UP000836841">
    <property type="component" value="Unassembled WGS sequence"/>
</dbReference>
<gene>
    <name evidence="1" type="ORF">TAV2_LOCUS12227</name>
</gene>
<keyword evidence="2" id="KW-1185">Reference proteome</keyword>
<sequence>MGAARITNRAQGIVSVVRRWHMVVTRASISDDTLHSQKVATTLADTDHDLYDSQQTSQNPFSFHARQALGQ</sequence>
<accession>A0AAU9S7V6</accession>
<comment type="caution">
    <text evidence="1">The sequence shown here is derived from an EMBL/GenBank/DDBJ whole genome shotgun (WGS) entry which is preliminary data.</text>
</comment>